<evidence type="ECO:0000256" key="6">
    <source>
        <dbReference type="SAM" id="Phobius"/>
    </source>
</evidence>
<dbReference type="EMBL" id="CP036532">
    <property type="protein sequence ID" value="QBK30830.1"/>
    <property type="molecule type" value="Genomic_DNA"/>
</dbReference>
<evidence type="ECO:0000256" key="5">
    <source>
        <dbReference type="ARBA" id="ARBA00023136"/>
    </source>
</evidence>
<sequence length="209" mass="22209">MVDPATLLAYLIACIVIVIVPGPSVTVIIANSLRTGTSAGLANVAGTQAGLLIMIGVLALGLETVVTVMGEMFVWLKLAGAAYLIWLGVKMWRSDGRLGEPDAGQVRARSLRGYFWQGFIVIWSNPKALFFFGAFIPQFIVPEGNAALQTVFLGLIFMITATVLDSGYALAAGKTGGLLSRHNVRILERVSGTFLIGGGVWLALSKRAQ</sequence>
<dbReference type="PIRSF" id="PIRSF006324">
    <property type="entry name" value="LeuE"/>
    <property type="match status" value="1"/>
</dbReference>
<dbReference type="RefSeq" id="WP_131616514.1">
    <property type="nucleotide sequence ID" value="NZ_CP036532.1"/>
</dbReference>
<name>A0A4P6V302_9HYPH</name>
<dbReference type="PANTHER" id="PTHR30086">
    <property type="entry name" value="ARGININE EXPORTER PROTEIN ARGO"/>
    <property type="match status" value="1"/>
</dbReference>
<evidence type="ECO:0000313" key="8">
    <source>
        <dbReference type="Proteomes" id="UP000293719"/>
    </source>
</evidence>
<protein>
    <submittedName>
        <fullName evidence="7">LysE family translocator</fullName>
    </submittedName>
</protein>
<keyword evidence="5 6" id="KW-0472">Membrane</keyword>
<dbReference type="GO" id="GO:0015171">
    <property type="term" value="F:amino acid transmembrane transporter activity"/>
    <property type="evidence" value="ECO:0007669"/>
    <property type="project" value="TreeGrafter"/>
</dbReference>
<feature type="transmembrane region" description="Helical" evidence="6">
    <location>
        <begin position="41"/>
        <end position="62"/>
    </location>
</feature>
<proteinExistence type="predicted"/>
<keyword evidence="2" id="KW-1003">Cell membrane</keyword>
<evidence type="ECO:0000256" key="3">
    <source>
        <dbReference type="ARBA" id="ARBA00022692"/>
    </source>
</evidence>
<keyword evidence="8" id="KW-1185">Reference proteome</keyword>
<feature type="transmembrane region" description="Helical" evidence="6">
    <location>
        <begin position="186"/>
        <end position="204"/>
    </location>
</feature>
<dbReference type="GeneID" id="90767551"/>
<dbReference type="KEGG" id="rpod:E0E05_09610"/>
<evidence type="ECO:0000256" key="4">
    <source>
        <dbReference type="ARBA" id="ARBA00022989"/>
    </source>
</evidence>
<dbReference type="Pfam" id="PF01810">
    <property type="entry name" value="LysE"/>
    <property type="match status" value="1"/>
</dbReference>
<dbReference type="GO" id="GO:0005886">
    <property type="term" value="C:plasma membrane"/>
    <property type="evidence" value="ECO:0007669"/>
    <property type="project" value="UniProtKB-SubCell"/>
</dbReference>
<feature type="transmembrane region" description="Helical" evidence="6">
    <location>
        <begin position="113"/>
        <end position="140"/>
    </location>
</feature>
<keyword evidence="3 6" id="KW-0812">Transmembrane</keyword>
<gene>
    <name evidence="7" type="ORF">E0E05_09610</name>
</gene>
<evidence type="ECO:0000313" key="7">
    <source>
        <dbReference type="EMBL" id="QBK30830.1"/>
    </source>
</evidence>
<dbReference type="OrthoDB" id="9804822at2"/>
<dbReference type="Proteomes" id="UP000293719">
    <property type="component" value="Chromosome"/>
</dbReference>
<organism evidence="7 8">
    <name type="scientific">Roseitalea porphyridii</name>
    <dbReference type="NCBI Taxonomy" id="1852022"/>
    <lineage>
        <taxon>Bacteria</taxon>
        <taxon>Pseudomonadati</taxon>
        <taxon>Pseudomonadota</taxon>
        <taxon>Alphaproteobacteria</taxon>
        <taxon>Hyphomicrobiales</taxon>
        <taxon>Ahrensiaceae</taxon>
        <taxon>Roseitalea</taxon>
    </lineage>
</organism>
<feature type="transmembrane region" description="Helical" evidence="6">
    <location>
        <begin position="74"/>
        <end position="92"/>
    </location>
</feature>
<comment type="subcellular location">
    <subcellularLocation>
        <location evidence="1">Cell membrane</location>
        <topology evidence="1">Multi-pass membrane protein</topology>
    </subcellularLocation>
</comment>
<dbReference type="InterPro" id="IPR001123">
    <property type="entry name" value="LeuE-type"/>
</dbReference>
<evidence type="ECO:0000256" key="2">
    <source>
        <dbReference type="ARBA" id="ARBA00022475"/>
    </source>
</evidence>
<accession>A0A4P6V302</accession>
<dbReference type="PANTHER" id="PTHR30086:SF20">
    <property type="entry name" value="ARGININE EXPORTER PROTEIN ARGO-RELATED"/>
    <property type="match status" value="1"/>
</dbReference>
<feature type="transmembrane region" description="Helical" evidence="6">
    <location>
        <begin position="146"/>
        <end position="165"/>
    </location>
</feature>
<evidence type="ECO:0000256" key="1">
    <source>
        <dbReference type="ARBA" id="ARBA00004651"/>
    </source>
</evidence>
<reference evidence="7 8" key="1">
    <citation type="journal article" date="2017" name="Int. J. Syst. Evol. Microbiol.">
        <title>Roseitalea porphyridii gen. nov., sp. nov., isolated from a red alga, and reclassification of Hoeflea suaedae Chung et al. 2013 as Pseudohoeflea suaedae gen. nov., comb. nov.</title>
        <authorList>
            <person name="Hyeon J.W."/>
            <person name="Jeong S.E."/>
            <person name="Baek K."/>
            <person name="Jeon C.O."/>
        </authorList>
    </citation>
    <scope>NUCLEOTIDE SEQUENCE [LARGE SCALE GENOMIC DNA]</scope>
    <source>
        <strain evidence="7 8">MA7-20</strain>
    </source>
</reference>
<dbReference type="AlphaFoldDB" id="A0A4P6V302"/>
<feature type="transmembrane region" description="Helical" evidence="6">
    <location>
        <begin position="6"/>
        <end position="29"/>
    </location>
</feature>
<keyword evidence="4 6" id="KW-1133">Transmembrane helix</keyword>